<comment type="caution">
    <text evidence="1">The sequence shown here is derived from an EMBL/GenBank/DDBJ whole genome shotgun (WGS) entry which is preliminary data.</text>
</comment>
<dbReference type="AlphaFoldDB" id="A0A8H3W3I9"/>
<proteinExistence type="predicted"/>
<evidence type="ECO:0000313" key="2">
    <source>
        <dbReference type="Proteomes" id="UP000434172"/>
    </source>
</evidence>
<dbReference type="Proteomes" id="UP000434172">
    <property type="component" value="Unassembled WGS sequence"/>
</dbReference>
<accession>A0A8H3W3I9</accession>
<organism evidence="1 2">
    <name type="scientific">Colletotrichum asianum</name>
    <dbReference type="NCBI Taxonomy" id="702518"/>
    <lineage>
        <taxon>Eukaryota</taxon>
        <taxon>Fungi</taxon>
        <taxon>Dikarya</taxon>
        <taxon>Ascomycota</taxon>
        <taxon>Pezizomycotina</taxon>
        <taxon>Sordariomycetes</taxon>
        <taxon>Hypocreomycetidae</taxon>
        <taxon>Glomerellales</taxon>
        <taxon>Glomerellaceae</taxon>
        <taxon>Colletotrichum</taxon>
        <taxon>Colletotrichum gloeosporioides species complex</taxon>
    </lineage>
</organism>
<sequence length="82" mass="9401">MYSNYSSRTLTKNNKLRETSYNFNKLSLLKTILLTLDNLASNLTSLKKLKSLYSTKDLKIKLKIKSLRLINLITSSSMLNSL</sequence>
<protein>
    <submittedName>
        <fullName evidence="1">Uncharacterized protein</fullName>
    </submittedName>
</protein>
<reference evidence="1 2" key="1">
    <citation type="submission" date="2019-12" db="EMBL/GenBank/DDBJ databases">
        <title>A genome sequence resource for the geographically widespread anthracnose pathogen Colletotrichum asianum.</title>
        <authorList>
            <person name="Meng Y."/>
        </authorList>
    </citation>
    <scope>NUCLEOTIDE SEQUENCE [LARGE SCALE GENOMIC DNA]</scope>
    <source>
        <strain evidence="1 2">ICMP 18580</strain>
    </source>
</reference>
<gene>
    <name evidence="1" type="ORF">GQ607_013932</name>
</gene>
<evidence type="ECO:0000313" key="1">
    <source>
        <dbReference type="EMBL" id="KAF0318800.1"/>
    </source>
</evidence>
<keyword evidence="2" id="KW-1185">Reference proteome</keyword>
<name>A0A8H3W3I9_9PEZI</name>
<dbReference type="EMBL" id="WOWK01000104">
    <property type="protein sequence ID" value="KAF0318800.1"/>
    <property type="molecule type" value="Genomic_DNA"/>
</dbReference>